<dbReference type="PANTHER" id="PTHR43283:SF18">
    <property type="match status" value="1"/>
</dbReference>
<evidence type="ECO:0000313" key="3">
    <source>
        <dbReference type="Proteomes" id="UP000676246"/>
    </source>
</evidence>
<dbReference type="InterPro" id="IPR012338">
    <property type="entry name" value="Beta-lactam/transpept-like"/>
</dbReference>
<dbReference type="Gene3D" id="3.40.710.10">
    <property type="entry name" value="DD-peptidase/beta-lactamase superfamily"/>
    <property type="match status" value="1"/>
</dbReference>
<accession>A0A941BEQ9</accession>
<dbReference type="RefSeq" id="WP_210852790.1">
    <property type="nucleotide sequence ID" value="NZ_JAGQDD010000003.1"/>
</dbReference>
<organism evidence="2 3">
    <name type="scientific">Ideonella alba</name>
    <dbReference type="NCBI Taxonomy" id="2824118"/>
    <lineage>
        <taxon>Bacteria</taxon>
        <taxon>Pseudomonadati</taxon>
        <taxon>Pseudomonadota</taxon>
        <taxon>Betaproteobacteria</taxon>
        <taxon>Burkholderiales</taxon>
        <taxon>Sphaerotilaceae</taxon>
        <taxon>Ideonella</taxon>
    </lineage>
</organism>
<gene>
    <name evidence="2" type="ORF">KAK03_07040</name>
</gene>
<evidence type="ECO:0000259" key="1">
    <source>
        <dbReference type="Pfam" id="PF00144"/>
    </source>
</evidence>
<evidence type="ECO:0000313" key="2">
    <source>
        <dbReference type="EMBL" id="MBQ0930242.1"/>
    </source>
</evidence>
<feature type="domain" description="Beta-lactamase-related" evidence="1">
    <location>
        <begin position="22"/>
        <end position="347"/>
    </location>
</feature>
<name>A0A941BEQ9_9BURK</name>
<dbReference type="InterPro" id="IPR001466">
    <property type="entry name" value="Beta-lactam-related"/>
</dbReference>
<dbReference type="SUPFAM" id="SSF56601">
    <property type="entry name" value="beta-lactamase/transpeptidase-like"/>
    <property type="match status" value="1"/>
</dbReference>
<reference evidence="2 3" key="1">
    <citation type="submission" date="2021-04" db="EMBL/GenBank/DDBJ databases">
        <title>The genome sequence of Ideonella sp. 3Y2.</title>
        <authorList>
            <person name="Liu Y."/>
        </authorList>
    </citation>
    <scope>NUCLEOTIDE SEQUENCE [LARGE SCALE GENOMIC DNA]</scope>
    <source>
        <strain evidence="2 3">3Y2</strain>
    </source>
</reference>
<dbReference type="Proteomes" id="UP000676246">
    <property type="component" value="Unassembled WGS sequence"/>
</dbReference>
<sequence length="352" mass="38934">MLPETVPPTHPLSESSPLLARLDQALADRAASPSAPGFALSWLQHGRVLRRHVQGCAHLEWDAPLTEHTRCYLASEAKPWVSALVLQAVVDGQLDLMDDLRAHLPALAEVEHPIRIGHALRHTSGLPDYLSLWHAQLAHHENDLVDQAQALALIARSGGLRFVPGERYEYSNSNYVLLAERLQQISGLGLAELAQQRLFGPWGLRDTGFERDPWRVLPRRARSYARDPSGAWRDQPVPLASWGDGGLWSTLADLERAEAAWLADWQARGLHSLLARAMADDGRFAPPGQSYRFGVEVLSRGGHDVVFHGGAYAGFRALCLRRPATGEALLVLSNRDEDADTSAPDWMNLLWP</sequence>
<comment type="caution">
    <text evidence="2">The sequence shown here is derived from an EMBL/GenBank/DDBJ whole genome shotgun (WGS) entry which is preliminary data.</text>
</comment>
<dbReference type="Pfam" id="PF00144">
    <property type="entry name" value="Beta-lactamase"/>
    <property type="match status" value="1"/>
</dbReference>
<dbReference type="InterPro" id="IPR050789">
    <property type="entry name" value="Diverse_Enzym_Activities"/>
</dbReference>
<dbReference type="PANTHER" id="PTHR43283">
    <property type="entry name" value="BETA-LACTAMASE-RELATED"/>
    <property type="match status" value="1"/>
</dbReference>
<keyword evidence="3" id="KW-1185">Reference proteome</keyword>
<proteinExistence type="predicted"/>
<protein>
    <submittedName>
        <fullName evidence="2">Beta-lactamase family protein</fullName>
    </submittedName>
</protein>
<dbReference type="AlphaFoldDB" id="A0A941BEQ9"/>
<dbReference type="EMBL" id="JAGQDD010000003">
    <property type="protein sequence ID" value="MBQ0930242.1"/>
    <property type="molecule type" value="Genomic_DNA"/>
</dbReference>